<reference evidence="1" key="1">
    <citation type="submission" date="2014-02" db="EMBL/GenBank/DDBJ databases">
        <title>Expanding our view of genomic diversity in Candidatus Accumulibacter clades.</title>
        <authorList>
            <person name="Skennerton C.T."/>
            <person name="Barr J.J."/>
            <person name="Slater F.R."/>
            <person name="Bond P.L."/>
            <person name="Tyson G.W."/>
        </authorList>
    </citation>
    <scope>NUCLEOTIDE SEQUENCE [LARGE SCALE GENOMIC DNA]</scope>
</reference>
<dbReference type="AlphaFoldDB" id="A0A011PHZ8"/>
<protein>
    <recommendedName>
        <fullName evidence="3">DUF3313 domain-containing protein</fullName>
    </recommendedName>
</protein>
<organism evidence="1 2">
    <name type="scientific">Candidatus Accumulibacter adjunctus</name>
    <dbReference type="NCBI Taxonomy" id="1454001"/>
    <lineage>
        <taxon>Bacteria</taxon>
        <taxon>Pseudomonadati</taxon>
        <taxon>Pseudomonadota</taxon>
        <taxon>Betaproteobacteria</taxon>
        <taxon>Candidatus Accumulibacter</taxon>
    </lineage>
</organism>
<gene>
    <name evidence="1" type="ORF">AW08_02914</name>
</gene>
<name>A0A011PHZ8_9PROT</name>
<evidence type="ECO:0000313" key="2">
    <source>
        <dbReference type="Proteomes" id="UP000020218"/>
    </source>
</evidence>
<dbReference type="InterPro" id="IPR021747">
    <property type="entry name" value="DUF3313"/>
</dbReference>
<dbReference type="Pfam" id="PF11769">
    <property type="entry name" value="DUF3313"/>
    <property type="match status" value="1"/>
</dbReference>
<accession>A0A011PHZ8</accession>
<proteinExistence type="predicted"/>
<comment type="caution">
    <text evidence="1">The sequence shown here is derived from an EMBL/GenBank/DDBJ whole genome shotgun (WGS) entry which is preliminary data.</text>
</comment>
<sequence>MSAFPVRETIMKALRRVDSAAARSGSSSRLVDHRVRGASVRCLAATLLLAGCAGPATNVTVSDPARITRSGFLTDYKALAPSPGAEGTLCWRQPGLDLKAYDKVLINRIVVTLKADQQQGIDPTELKALVDYFHASLVKALKPQMQIVEQPGPGVIVLRIALTNLVPTQVSRSLMGTAIPYAFTAELASGPASGRPAGSTPYLGETGMEIQFTDGATNRVLAECADAQIGRKYAAAVEEGAEGATDTWVKGYMNSFQAWAYAQNAFDKWAKLIADRFAVLRGVKPEK</sequence>
<evidence type="ECO:0008006" key="3">
    <source>
        <dbReference type="Google" id="ProtNLM"/>
    </source>
</evidence>
<keyword evidence="2" id="KW-1185">Reference proteome</keyword>
<dbReference type="PATRIC" id="fig|1454001.3.peg.2937"/>
<evidence type="ECO:0000313" key="1">
    <source>
        <dbReference type="EMBL" id="EXI65889.1"/>
    </source>
</evidence>
<dbReference type="STRING" id="1454001.AW08_02914"/>
<dbReference type="EMBL" id="JFAX01000018">
    <property type="protein sequence ID" value="EXI65889.1"/>
    <property type="molecule type" value="Genomic_DNA"/>
</dbReference>
<dbReference type="Proteomes" id="UP000020218">
    <property type="component" value="Unassembled WGS sequence"/>
</dbReference>